<evidence type="ECO:0000256" key="6">
    <source>
        <dbReference type="ARBA" id="ARBA00023242"/>
    </source>
</evidence>
<evidence type="ECO:0000313" key="12">
    <source>
        <dbReference type="Proteomes" id="UP000191285"/>
    </source>
</evidence>
<dbReference type="GO" id="GO:0000981">
    <property type="term" value="F:DNA-binding transcription factor activity, RNA polymerase II-specific"/>
    <property type="evidence" value="ECO:0007669"/>
    <property type="project" value="InterPro"/>
</dbReference>
<dbReference type="PROSITE" id="PS50157">
    <property type="entry name" value="ZINC_FINGER_C2H2_2"/>
    <property type="match status" value="1"/>
</dbReference>
<accession>A0A1V6TKS7</accession>
<dbReference type="InterPro" id="IPR013087">
    <property type="entry name" value="Znf_C2H2_type"/>
</dbReference>
<dbReference type="InterPro" id="IPR036864">
    <property type="entry name" value="Zn2-C6_fun-type_DNA-bd_sf"/>
</dbReference>
<dbReference type="Pfam" id="PF00172">
    <property type="entry name" value="Zn_clus"/>
    <property type="match status" value="1"/>
</dbReference>
<dbReference type="Proteomes" id="UP000191285">
    <property type="component" value="Unassembled WGS sequence"/>
</dbReference>
<reference evidence="12" key="1">
    <citation type="journal article" date="2017" name="Nat. Microbiol.">
        <title>Global analysis of biosynthetic gene clusters reveals vast potential of secondary metabolite production in Penicillium species.</title>
        <authorList>
            <person name="Nielsen J.C."/>
            <person name="Grijseels S."/>
            <person name="Prigent S."/>
            <person name="Ji B."/>
            <person name="Dainat J."/>
            <person name="Nielsen K.F."/>
            <person name="Frisvad J.C."/>
            <person name="Workman M."/>
            <person name="Nielsen J."/>
        </authorList>
    </citation>
    <scope>NUCLEOTIDE SEQUENCE [LARGE SCALE GENOMIC DNA]</scope>
    <source>
        <strain evidence="12">IBT 24891</strain>
    </source>
</reference>
<dbReference type="PROSITE" id="PS00028">
    <property type="entry name" value="ZINC_FINGER_C2H2_1"/>
    <property type="match status" value="1"/>
</dbReference>
<comment type="caution">
    <text evidence="11">The sequence shown here is derived from an EMBL/GenBank/DDBJ whole genome shotgun (WGS) entry which is preliminary data.</text>
</comment>
<dbReference type="PANTHER" id="PTHR47660">
    <property type="entry name" value="TRANSCRIPTION FACTOR WITH C2H2 AND ZN(2)-CYS(6) DNA BINDING DOMAIN (EUROFUNG)-RELATED-RELATED"/>
    <property type="match status" value="1"/>
</dbReference>
<dbReference type="PROSITE" id="PS50048">
    <property type="entry name" value="ZN2_CY6_FUNGAL_2"/>
    <property type="match status" value="1"/>
</dbReference>
<dbReference type="SMART" id="SM00066">
    <property type="entry name" value="GAL4"/>
    <property type="match status" value="1"/>
</dbReference>
<evidence type="ECO:0000256" key="8">
    <source>
        <dbReference type="SAM" id="MobiDB-lite"/>
    </source>
</evidence>
<gene>
    <name evidence="11" type="ORF">PENSTE_c005G05234</name>
</gene>
<evidence type="ECO:0000313" key="11">
    <source>
        <dbReference type="EMBL" id="OQE26584.1"/>
    </source>
</evidence>
<dbReference type="SUPFAM" id="SSF57667">
    <property type="entry name" value="beta-beta-alpha zinc fingers"/>
    <property type="match status" value="1"/>
</dbReference>
<keyword evidence="5" id="KW-0804">Transcription</keyword>
<evidence type="ECO:0000256" key="3">
    <source>
        <dbReference type="ARBA" id="ARBA00023015"/>
    </source>
</evidence>
<dbReference type="SUPFAM" id="SSF57701">
    <property type="entry name" value="Zn2/Cys6 DNA-binding domain"/>
    <property type="match status" value="1"/>
</dbReference>
<feature type="region of interest" description="Disordered" evidence="8">
    <location>
        <begin position="124"/>
        <end position="150"/>
    </location>
</feature>
<keyword evidence="2" id="KW-0862">Zinc</keyword>
<dbReference type="EMBL" id="MLKD01000005">
    <property type="protein sequence ID" value="OQE26584.1"/>
    <property type="molecule type" value="Genomic_DNA"/>
</dbReference>
<organism evidence="11 12">
    <name type="scientific">Penicillium steckii</name>
    <dbReference type="NCBI Taxonomy" id="303698"/>
    <lineage>
        <taxon>Eukaryota</taxon>
        <taxon>Fungi</taxon>
        <taxon>Dikarya</taxon>
        <taxon>Ascomycota</taxon>
        <taxon>Pezizomycotina</taxon>
        <taxon>Eurotiomycetes</taxon>
        <taxon>Eurotiomycetidae</taxon>
        <taxon>Eurotiales</taxon>
        <taxon>Aspergillaceae</taxon>
        <taxon>Penicillium</taxon>
    </lineage>
</organism>
<dbReference type="SMART" id="SM00355">
    <property type="entry name" value="ZnF_C2H2"/>
    <property type="match status" value="2"/>
</dbReference>
<protein>
    <recommendedName>
        <fullName evidence="13">C2H2-type domain-containing protein</fullName>
    </recommendedName>
</protein>
<keyword evidence="7" id="KW-0863">Zinc-finger</keyword>
<dbReference type="InterPro" id="IPR036236">
    <property type="entry name" value="Znf_C2H2_sf"/>
</dbReference>
<dbReference type="Gene3D" id="4.10.240.10">
    <property type="entry name" value="Zn(2)-C6 fungal-type DNA-binding domain"/>
    <property type="match status" value="1"/>
</dbReference>
<feature type="domain" description="Zn(2)-C6 fungal-type" evidence="9">
    <location>
        <begin position="81"/>
        <end position="110"/>
    </location>
</feature>
<evidence type="ECO:0000259" key="10">
    <source>
        <dbReference type="PROSITE" id="PS50157"/>
    </source>
</evidence>
<keyword evidence="3" id="KW-0805">Transcription regulation</keyword>
<dbReference type="Gene3D" id="3.30.160.60">
    <property type="entry name" value="Classic Zinc Finger"/>
    <property type="match status" value="2"/>
</dbReference>
<evidence type="ECO:0000256" key="4">
    <source>
        <dbReference type="ARBA" id="ARBA00023125"/>
    </source>
</evidence>
<dbReference type="AlphaFoldDB" id="A0A1V6TKS7"/>
<dbReference type="GO" id="GO:0008270">
    <property type="term" value="F:zinc ion binding"/>
    <property type="evidence" value="ECO:0007669"/>
    <property type="project" value="UniProtKB-KW"/>
</dbReference>
<keyword evidence="6" id="KW-0539">Nucleus</keyword>
<dbReference type="PANTHER" id="PTHR47660:SF2">
    <property type="entry name" value="TRANSCRIPTION FACTOR WITH C2H2 AND ZN(2)-CYS(6) DNA BINDING DOMAIN (EUROFUNG)"/>
    <property type="match status" value="1"/>
</dbReference>
<dbReference type="OrthoDB" id="407010at2759"/>
<evidence type="ECO:0000256" key="2">
    <source>
        <dbReference type="ARBA" id="ARBA00022833"/>
    </source>
</evidence>
<evidence type="ECO:0000256" key="7">
    <source>
        <dbReference type="PROSITE-ProRule" id="PRU00042"/>
    </source>
</evidence>
<evidence type="ECO:0000256" key="1">
    <source>
        <dbReference type="ARBA" id="ARBA00022723"/>
    </source>
</evidence>
<evidence type="ECO:0000256" key="5">
    <source>
        <dbReference type="ARBA" id="ARBA00023163"/>
    </source>
</evidence>
<feature type="compositionally biased region" description="Polar residues" evidence="8">
    <location>
        <begin position="135"/>
        <end position="150"/>
    </location>
</feature>
<sequence length="179" mass="20488">MDVSPQKQWHCDHCPSIFGRLDHLKRHVMTHTAERSHVCQFCGSVFTRGDVLRRHWKSCKSRIENDKEIPDSQQGGKPKHACDNCASIRKACDGEIPCSECIYRARVCTYQRLRESDRNAAAIPQAETNHHQEVCESQGSDSKISTSDEQGSWDLGLQNFYPSSRETSRIVYSRNRYGT</sequence>
<keyword evidence="12" id="KW-1185">Reference proteome</keyword>
<dbReference type="STRING" id="303698.A0A1V6TKS7"/>
<evidence type="ECO:0008006" key="13">
    <source>
        <dbReference type="Google" id="ProtNLM"/>
    </source>
</evidence>
<proteinExistence type="predicted"/>
<dbReference type="InterPro" id="IPR001138">
    <property type="entry name" value="Zn2Cys6_DnaBD"/>
</dbReference>
<evidence type="ECO:0000259" key="9">
    <source>
        <dbReference type="PROSITE" id="PS50048"/>
    </source>
</evidence>
<dbReference type="GO" id="GO:0003677">
    <property type="term" value="F:DNA binding"/>
    <property type="evidence" value="ECO:0007669"/>
    <property type="project" value="UniProtKB-KW"/>
</dbReference>
<feature type="domain" description="C2H2-type" evidence="10">
    <location>
        <begin position="9"/>
        <end position="36"/>
    </location>
</feature>
<keyword evidence="4" id="KW-0238">DNA-binding</keyword>
<name>A0A1V6TKS7_9EURO</name>
<keyword evidence="1" id="KW-0479">Metal-binding</keyword>